<dbReference type="PANTHER" id="PTHR43286">
    <property type="entry name" value="ENDONUCLEASE III-LIKE PROTEIN 1"/>
    <property type="match status" value="1"/>
</dbReference>
<evidence type="ECO:0000256" key="6">
    <source>
        <dbReference type="ARBA" id="ARBA00023004"/>
    </source>
</evidence>
<feature type="binding site" evidence="11">
    <location>
        <position position="207"/>
    </location>
    <ligand>
        <name>[4Fe-4S] cluster</name>
        <dbReference type="ChEBI" id="CHEBI:49883"/>
    </ligand>
</feature>
<feature type="domain" description="HhH-GPD" evidence="12">
    <location>
        <begin position="42"/>
        <end position="189"/>
    </location>
</feature>
<dbReference type="GO" id="GO:0006285">
    <property type="term" value="P:base-excision repair, AP site formation"/>
    <property type="evidence" value="ECO:0007669"/>
    <property type="project" value="TreeGrafter"/>
</dbReference>
<dbReference type="SUPFAM" id="SSF48150">
    <property type="entry name" value="DNA-glycosylase"/>
    <property type="match status" value="1"/>
</dbReference>
<dbReference type="GO" id="GO:0046872">
    <property type="term" value="F:metal ion binding"/>
    <property type="evidence" value="ECO:0007669"/>
    <property type="project" value="UniProtKB-KW"/>
</dbReference>
<sequence>MPEWAKIFSLLQQFIEDNELPSISQIAEDNADPYRVLFSTIISLRTRDEVTLSASHRLFERAPDLQTLMETDEAEIAELIYPAAFYRNKAAGMKKCAAILLNEYSGNIPGDRDKLLKLPGVGRKTANLTLNLGFGINAICVDTHVHRISNRAGWVNTKTPDDTELALEKILPEKYWIPLNEILVSYGQKVCTPQSPHCSECVITGHCKRIDVGKSR</sequence>
<dbReference type="AlphaFoldDB" id="A0AAJ1MLW1"/>
<dbReference type="SMART" id="SM00478">
    <property type="entry name" value="ENDO3c"/>
    <property type="match status" value="1"/>
</dbReference>
<dbReference type="InterPro" id="IPR003265">
    <property type="entry name" value="HhH-GPD_domain"/>
</dbReference>
<dbReference type="Proteomes" id="UP001221217">
    <property type="component" value="Unassembled WGS sequence"/>
</dbReference>
<keyword evidence="11" id="KW-0238">DNA-binding</keyword>
<dbReference type="InterPro" id="IPR005759">
    <property type="entry name" value="Nth"/>
</dbReference>
<keyword evidence="7 11" id="KW-0411">Iron-sulfur</keyword>
<dbReference type="Gene3D" id="1.10.340.30">
    <property type="entry name" value="Hypothetical protein, domain 2"/>
    <property type="match status" value="1"/>
</dbReference>
<dbReference type="InterPro" id="IPR000445">
    <property type="entry name" value="HhH_motif"/>
</dbReference>
<accession>A0AAJ1MLW1</accession>
<dbReference type="InterPro" id="IPR023170">
    <property type="entry name" value="HhH_base_excis_C"/>
</dbReference>
<dbReference type="GO" id="GO:0006289">
    <property type="term" value="P:nucleotide-excision repair"/>
    <property type="evidence" value="ECO:0007669"/>
    <property type="project" value="TreeGrafter"/>
</dbReference>
<dbReference type="CDD" id="cd00056">
    <property type="entry name" value="ENDO3c"/>
    <property type="match status" value="1"/>
</dbReference>
<keyword evidence="2 11" id="KW-0004">4Fe-4S</keyword>
<dbReference type="GO" id="GO:0000703">
    <property type="term" value="F:oxidized pyrimidine nucleobase lesion DNA N-glycosylase activity"/>
    <property type="evidence" value="ECO:0007669"/>
    <property type="project" value="TreeGrafter"/>
</dbReference>
<organism evidence="13 14">
    <name type="scientific">Candidatus Thalassospirochaeta sargassi</name>
    <dbReference type="NCBI Taxonomy" id="3119039"/>
    <lineage>
        <taxon>Bacteria</taxon>
        <taxon>Pseudomonadati</taxon>
        <taxon>Spirochaetota</taxon>
        <taxon>Spirochaetia</taxon>
        <taxon>Spirochaetales</taxon>
        <taxon>Spirochaetaceae</taxon>
        <taxon>Candidatus Thalassospirochaeta</taxon>
    </lineage>
</organism>
<keyword evidence="5 11" id="KW-0378">Hydrolase</keyword>
<reference evidence="13 14" key="1">
    <citation type="submission" date="2022-12" db="EMBL/GenBank/DDBJ databases">
        <title>Metagenome assembled genome from gulf of manar.</title>
        <authorList>
            <person name="Kohli P."/>
            <person name="Pk S."/>
            <person name="Venkata Ramana C."/>
            <person name="Sasikala C."/>
        </authorList>
    </citation>
    <scope>NUCLEOTIDE SEQUENCE [LARGE SCALE GENOMIC DNA]</scope>
    <source>
        <strain evidence="13">JB008</strain>
    </source>
</reference>
<feature type="binding site" evidence="11">
    <location>
        <position position="191"/>
    </location>
    <ligand>
        <name>[4Fe-4S] cluster</name>
        <dbReference type="ChEBI" id="CHEBI:49883"/>
    </ligand>
</feature>
<evidence type="ECO:0000256" key="2">
    <source>
        <dbReference type="ARBA" id="ARBA00022485"/>
    </source>
</evidence>
<keyword evidence="13" id="KW-0540">Nuclease</keyword>
<evidence type="ECO:0000256" key="8">
    <source>
        <dbReference type="ARBA" id="ARBA00023204"/>
    </source>
</evidence>
<feature type="binding site" evidence="11">
    <location>
        <position position="201"/>
    </location>
    <ligand>
        <name>[4Fe-4S] cluster</name>
        <dbReference type="ChEBI" id="CHEBI:49883"/>
    </ligand>
</feature>
<evidence type="ECO:0000256" key="4">
    <source>
        <dbReference type="ARBA" id="ARBA00022763"/>
    </source>
</evidence>
<evidence type="ECO:0000313" key="13">
    <source>
        <dbReference type="EMBL" id="MDC7228331.1"/>
    </source>
</evidence>
<comment type="catalytic activity">
    <reaction evidence="11">
        <text>2'-deoxyribonucleotide-(2'-deoxyribose 5'-phosphate)-2'-deoxyribonucleotide-DNA = a 3'-end 2'-deoxyribonucleotide-(2,3-dehydro-2,3-deoxyribose 5'-phosphate)-DNA + a 5'-end 5'-phospho-2'-deoxyribonucleoside-DNA + H(+)</text>
        <dbReference type="Rhea" id="RHEA:66592"/>
        <dbReference type="Rhea" id="RHEA-COMP:13180"/>
        <dbReference type="Rhea" id="RHEA-COMP:16897"/>
        <dbReference type="Rhea" id="RHEA-COMP:17067"/>
        <dbReference type="ChEBI" id="CHEBI:15378"/>
        <dbReference type="ChEBI" id="CHEBI:136412"/>
        <dbReference type="ChEBI" id="CHEBI:157695"/>
        <dbReference type="ChEBI" id="CHEBI:167181"/>
        <dbReference type="EC" id="4.2.99.18"/>
    </reaction>
</comment>
<evidence type="ECO:0000256" key="7">
    <source>
        <dbReference type="ARBA" id="ARBA00023014"/>
    </source>
</evidence>
<comment type="function">
    <text evidence="11">DNA repair enzyme that has both DNA N-glycosylase activity and AP-lyase activity. The DNA N-glycosylase activity releases various damaged pyrimidines from DNA by cleaving the N-glycosidic bond, leaving an AP (apurinic/apyrimidinic) site. The AP-lyase activity cleaves the phosphodiester bond 3' to the AP site by a beta-elimination, leaving a 3'-terminal unsaturated sugar and a product with a terminal 5'-phosphate.</text>
</comment>
<dbReference type="Gene3D" id="1.10.1670.10">
    <property type="entry name" value="Helix-hairpin-Helix base-excision DNA repair enzymes (C-terminal)"/>
    <property type="match status" value="1"/>
</dbReference>
<keyword evidence="10 11" id="KW-0326">Glycosidase</keyword>
<comment type="cofactor">
    <cofactor evidence="11">
        <name>[4Fe-4S] cluster</name>
        <dbReference type="ChEBI" id="CHEBI:49883"/>
    </cofactor>
    <text evidence="11">Binds 1 [4Fe-4S] cluster.</text>
</comment>
<keyword evidence="13" id="KW-0255">Endonuclease</keyword>
<dbReference type="PROSITE" id="PS01155">
    <property type="entry name" value="ENDONUCLEASE_III_2"/>
    <property type="match status" value="1"/>
</dbReference>
<evidence type="ECO:0000256" key="3">
    <source>
        <dbReference type="ARBA" id="ARBA00022723"/>
    </source>
</evidence>
<keyword evidence="9 11" id="KW-0456">Lyase</keyword>
<keyword evidence="8 11" id="KW-0234">DNA repair</keyword>
<dbReference type="Pfam" id="PF00730">
    <property type="entry name" value="HhH-GPD"/>
    <property type="match status" value="1"/>
</dbReference>
<dbReference type="InterPro" id="IPR011257">
    <property type="entry name" value="DNA_glycosylase"/>
</dbReference>
<comment type="similarity">
    <text evidence="1 11">Belongs to the Nth/MutY family.</text>
</comment>
<evidence type="ECO:0000256" key="5">
    <source>
        <dbReference type="ARBA" id="ARBA00022801"/>
    </source>
</evidence>
<dbReference type="PIRSF" id="PIRSF001435">
    <property type="entry name" value="Nth"/>
    <property type="match status" value="1"/>
</dbReference>
<dbReference type="EMBL" id="JAQQAL010000044">
    <property type="protein sequence ID" value="MDC7228331.1"/>
    <property type="molecule type" value="Genomic_DNA"/>
</dbReference>
<dbReference type="GO" id="GO:0003677">
    <property type="term" value="F:DNA binding"/>
    <property type="evidence" value="ECO:0007669"/>
    <property type="project" value="UniProtKB-UniRule"/>
</dbReference>
<dbReference type="EC" id="4.2.99.18" evidence="11"/>
<feature type="binding site" evidence="11">
    <location>
        <position position="198"/>
    </location>
    <ligand>
        <name>[4Fe-4S] cluster</name>
        <dbReference type="ChEBI" id="CHEBI:49883"/>
    </ligand>
</feature>
<dbReference type="InterPro" id="IPR004036">
    <property type="entry name" value="Endonuclease-III-like_CS2"/>
</dbReference>
<dbReference type="Pfam" id="PF00633">
    <property type="entry name" value="HHH"/>
    <property type="match status" value="1"/>
</dbReference>
<keyword evidence="3 11" id="KW-0479">Metal-binding</keyword>
<dbReference type="SMART" id="SM00525">
    <property type="entry name" value="FES"/>
    <property type="match status" value="1"/>
</dbReference>
<evidence type="ECO:0000256" key="9">
    <source>
        <dbReference type="ARBA" id="ARBA00023239"/>
    </source>
</evidence>
<evidence type="ECO:0000256" key="11">
    <source>
        <dbReference type="HAMAP-Rule" id="MF_00942"/>
    </source>
</evidence>
<name>A0AAJ1MLW1_9SPIO</name>
<proteinExistence type="inferred from homology"/>
<dbReference type="GO" id="GO:0140078">
    <property type="term" value="F:class I DNA-(apurinic or apyrimidinic site) endonuclease activity"/>
    <property type="evidence" value="ECO:0007669"/>
    <property type="project" value="UniProtKB-EC"/>
</dbReference>
<evidence type="ECO:0000256" key="10">
    <source>
        <dbReference type="ARBA" id="ARBA00023295"/>
    </source>
</evidence>
<protein>
    <recommendedName>
        <fullName evidence="11">Endonuclease III</fullName>
        <ecNumber evidence="11">4.2.99.18</ecNumber>
    </recommendedName>
    <alternativeName>
        <fullName evidence="11">DNA-(apurinic or apyrimidinic site) lyase</fullName>
    </alternativeName>
</protein>
<dbReference type="PANTHER" id="PTHR43286:SF1">
    <property type="entry name" value="ENDONUCLEASE III-LIKE PROTEIN 1"/>
    <property type="match status" value="1"/>
</dbReference>
<evidence type="ECO:0000259" key="12">
    <source>
        <dbReference type="SMART" id="SM00478"/>
    </source>
</evidence>
<keyword evidence="6 11" id="KW-0408">Iron</keyword>
<gene>
    <name evidence="11" type="primary">nth</name>
    <name evidence="13" type="ORF">PQJ61_16330</name>
</gene>
<comment type="caution">
    <text evidence="13">The sequence shown here is derived from an EMBL/GenBank/DDBJ whole genome shotgun (WGS) entry which is preliminary data.</text>
</comment>
<evidence type="ECO:0000256" key="1">
    <source>
        <dbReference type="ARBA" id="ARBA00008343"/>
    </source>
</evidence>
<dbReference type="HAMAP" id="MF_00942">
    <property type="entry name" value="Nth"/>
    <property type="match status" value="1"/>
</dbReference>
<dbReference type="FunFam" id="1.10.340.30:FF:000001">
    <property type="entry name" value="Endonuclease III"/>
    <property type="match status" value="1"/>
</dbReference>
<dbReference type="InterPro" id="IPR003651">
    <property type="entry name" value="Endonuclease3_FeS-loop_motif"/>
</dbReference>
<evidence type="ECO:0000313" key="14">
    <source>
        <dbReference type="Proteomes" id="UP001221217"/>
    </source>
</evidence>
<keyword evidence="4 11" id="KW-0227">DNA damage</keyword>
<dbReference type="Pfam" id="PF10576">
    <property type="entry name" value="EndIII_4Fe-2S"/>
    <property type="match status" value="1"/>
</dbReference>
<dbReference type="GO" id="GO:0051539">
    <property type="term" value="F:4 iron, 4 sulfur cluster binding"/>
    <property type="evidence" value="ECO:0007669"/>
    <property type="project" value="UniProtKB-UniRule"/>
</dbReference>